<dbReference type="Pfam" id="PF00174">
    <property type="entry name" value="Oxidored_molyb"/>
    <property type="match status" value="1"/>
</dbReference>
<reference evidence="8 9" key="1">
    <citation type="submission" date="2023-12" db="EMBL/GenBank/DDBJ databases">
        <title>the genome sequence of Hyalangium sp. s54d21.</title>
        <authorList>
            <person name="Zhang X."/>
        </authorList>
    </citation>
    <scope>NUCLEOTIDE SEQUENCE [LARGE SCALE GENOMIC DNA]</scope>
    <source>
        <strain evidence="9">s54d21</strain>
    </source>
</reference>
<dbReference type="SUPFAM" id="SSF81296">
    <property type="entry name" value="E set domains"/>
    <property type="match status" value="1"/>
</dbReference>
<protein>
    <submittedName>
        <fullName evidence="8">Sulfite oxidase</fullName>
    </submittedName>
</protein>
<proteinExistence type="predicted"/>
<evidence type="ECO:0000256" key="4">
    <source>
        <dbReference type="ARBA" id="ARBA00023002"/>
    </source>
</evidence>
<dbReference type="PRINTS" id="PR00407">
    <property type="entry name" value="EUMOPTERIN"/>
</dbReference>
<evidence type="ECO:0000259" key="6">
    <source>
        <dbReference type="Pfam" id="PF00174"/>
    </source>
</evidence>
<dbReference type="InterPro" id="IPR000572">
    <property type="entry name" value="OxRdtase_Mopterin-bd_dom"/>
</dbReference>
<dbReference type="Pfam" id="PF03404">
    <property type="entry name" value="Mo-co_dimer"/>
    <property type="match status" value="1"/>
</dbReference>
<dbReference type="InterPro" id="IPR036374">
    <property type="entry name" value="OxRdtase_Mopterin-bd_sf"/>
</dbReference>
<evidence type="ECO:0000256" key="2">
    <source>
        <dbReference type="ARBA" id="ARBA00022505"/>
    </source>
</evidence>
<dbReference type="Gene3D" id="3.90.420.10">
    <property type="entry name" value="Oxidoreductase, molybdopterin-binding domain"/>
    <property type="match status" value="1"/>
</dbReference>
<evidence type="ECO:0000313" key="9">
    <source>
        <dbReference type="Proteomes" id="UP001291309"/>
    </source>
</evidence>
<evidence type="ECO:0000256" key="3">
    <source>
        <dbReference type="ARBA" id="ARBA00022723"/>
    </source>
</evidence>
<sequence length="361" mass="39539">MADSIGTGSEEASASLEEREEAERQGLVVVKPEPFNAETPTQALALGRTPTPVFYVRSNHAEPELSPDTHRISVEGAVEDAFMLEVAELSQQKRRSLTVTLECAGNGRTSMAPLPEGEPWGQGALGTAIWTGVPLAEVLSRARLRKEAVEVLIEGADGKGSKRFARALPLSKALHPDTLLALEMNGAPLTRAHGAPVRLVVPGWYGMASVKWVSRIEALTRPFEGYYQRDRYIYDTADGRKPEPVTRMRVKSLITSPEEGARLTEGPVVVQGMAWSGERRVVQVEVAVDGGDNWKSATLLEVPRPSAWVRWAFTWENPKPGRHTLRARATDEAGETQPESAQWNRLGYGNNAVQVRVVYVG</sequence>
<feature type="domain" description="Moybdenum cofactor oxidoreductase dimerisation" evidence="7">
    <location>
        <begin position="246"/>
        <end position="352"/>
    </location>
</feature>
<dbReference type="EMBL" id="JAXIVS010000014">
    <property type="protein sequence ID" value="MDY7231259.1"/>
    <property type="molecule type" value="Genomic_DNA"/>
</dbReference>
<dbReference type="Proteomes" id="UP001291309">
    <property type="component" value="Unassembled WGS sequence"/>
</dbReference>
<dbReference type="RefSeq" id="WP_321549974.1">
    <property type="nucleotide sequence ID" value="NZ_JAXIVS010000014.1"/>
</dbReference>
<organism evidence="8 9">
    <name type="scientific">Hyalangium rubrum</name>
    <dbReference type="NCBI Taxonomy" id="3103134"/>
    <lineage>
        <taxon>Bacteria</taxon>
        <taxon>Pseudomonadati</taxon>
        <taxon>Myxococcota</taxon>
        <taxon>Myxococcia</taxon>
        <taxon>Myxococcales</taxon>
        <taxon>Cystobacterineae</taxon>
        <taxon>Archangiaceae</taxon>
        <taxon>Hyalangium</taxon>
    </lineage>
</organism>
<comment type="cofactor">
    <cofactor evidence="1">
        <name>Mo-molybdopterin</name>
        <dbReference type="ChEBI" id="CHEBI:71302"/>
    </cofactor>
</comment>
<feature type="domain" description="Oxidoreductase molybdopterin-binding" evidence="6">
    <location>
        <begin position="63"/>
        <end position="227"/>
    </location>
</feature>
<dbReference type="CDD" id="cd02110">
    <property type="entry name" value="SO_family_Moco_dimer"/>
    <property type="match status" value="1"/>
</dbReference>
<comment type="caution">
    <text evidence="8">The sequence shown here is derived from an EMBL/GenBank/DDBJ whole genome shotgun (WGS) entry which is preliminary data.</text>
</comment>
<dbReference type="Gene3D" id="2.60.40.650">
    <property type="match status" value="1"/>
</dbReference>
<evidence type="ECO:0000313" key="8">
    <source>
        <dbReference type="EMBL" id="MDY7231259.1"/>
    </source>
</evidence>
<evidence type="ECO:0000259" key="7">
    <source>
        <dbReference type="Pfam" id="PF03404"/>
    </source>
</evidence>
<keyword evidence="3" id="KW-0479">Metal-binding</keyword>
<name>A0ABU5HCR7_9BACT</name>
<dbReference type="SUPFAM" id="SSF56524">
    <property type="entry name" value="Oxidoreductase molybdopterin-binding domain"/>
    <property type="match status" value="1"/>
</dbReference>
<dbReference type="InterPro" id="IPR008335">
    <property type="entry name" value="Mopterin_OxRdtase_euk"/>
</dbReference>
<evidence type="ECO:0000256" key="5">
    <source>
        <dbReference type="SAM" id="MobiDB-lite"/>
    </source>
</evidence>
<dbReference type="PANTHER" id="PTHR19372:SF7">
    <property type="entry name" value="SULFITE OXIDASE, MITOCHONDRIAL"/>
    <property type="match status" value="1"/>
</dbReference>
<dbReference type="InterPro" id="IPR005066">
    <property type="entry name" value="MoCF_OxRdtse_dimer"/>
</dbReference>
<accession>A0ABU5HCR7</accession>
<dbReference type="InterPro" id="IPR014756">
    <property type="entry name" value="Ig_E-set"/>
</dbReference>
<keyword evidence="4" id="KW-0560">Oxidoreductase</keyword>
<evidence type="ECO:0000256" key="1">
    <source>
        <dbReference type="ARBA" id="ARBA00001924"/>
    </source>
</evidence>
<gene>
    <name evidence="8" type="ORF">SYV04_33020</name>
</gene>
<keyword evidence="9" id="KW-1185">Reference proteome</keyword>
<keyword evidence="2" id="KW-0500">Molybdenum</keyword>
<dbReference type="PANTHER" id="PTHR19372">
    <property type="entry name" value="SULFITE REDUCTASE"/>
    <property type="match status" value="1"/>
</dbReference>
<feature type="region of interest" description="Disordered" evidence="5">
    <location>
        <begin position="1"/>
        <end position="27"/>
    </location>
</feature>